<reference evidence="2 3" key="1">
    <citation type="submission" date="2019-03" db="EMBL/GenBank/DDBJ databases">
        <title>Complete Genome Sequence of Paraburkholderia dipogonis ICMP 19430T, a Nitrogen-fixing Symbiont of the South African Invasive Legume Dipogon lignosus in New Zealand.</title>
        <authorList>
            <person name="De Meyer S.E."/>
        </authorList>
    </citation>
    <scope>NUCLEOTIDE SEQUENCE [LARGE SCALE GENOMIC DNA]</scope>
    <source>
        <strain evidence="2 3">ICMP 19430</strain>
    </source>
</reference>
<sequence length="334" mass="37467">MIHLSTSGHYRHNVQQFAIVLLPPDGRPSPEKTPQKATNINMDDTPAIDTPVGRTFYFKSRFVFNAVIVIDALRETDLQTGLTVYNQLRDLRDYAGHEQLIERIPVADAGAMRTALEEIRQRCRDGLRPILHFESHGDKAIGLEISATKDRFSWPALESMLRPINVACAGNLGVVMSVCQGLYAITPLRLHRHAPFYFLLGTQELIDQGALADQLPAFYTTLFETGNLDNALTKVPSCKPFHAEKLLAVAVGRYWAQACMGRGGSERAESLLTNMKWQLGGFNDVGRLREIRQAAKNKIRSDVSAETLQRYADPFLGQRECSFTFEDMLAWLKS</sequence>
<proteinExistence type="predicted"/>
<evidence type="ECO:0000313" key="3">
    <source>
        <dbReference type="Proteomes" id="UP000297385"/>
    </source>
</evidence>
<comment type="caution">
    <text evidence="2">The sequence shown here is derived from an EMBL/GenBank/DDBJ whole genome shotgun (WGS) entry which is preliminary data.</text>
</comment>
<evidence type="ECO:0000313" key="2">
    <source>
        <dbReference type="EMBL" id="TFE38134.1"/>
    </source>
</evidence>
<evidence type="ECO:0000256" key="1">
    <source>
        <dbReference type="SAM" id="MobiDB-lite"/>
    </source>
</evidence>
<dbReference type="GeneID" id="97310049"/>
<feature type="region of interest" description="Disordered" evidence="1">
    <location>
        <begin position="23"/>
        <end position="45"/>
    </location>
</feature>
<gene>
    <name evidence="2" type="ORF">E2553_37780</name>
</gene>
<dbReference type="AlphaFoldDB" id="A0A4Y8ML39"/>
<protein>
    <submittedName>
        <fullName evidence="2">Uncharacterized protein</fullName>
    </submittedName>
</protein>
<name>A0A4Y8ML39_9BURK</name>
<dbReference type="Proteomes" id="UP000297385">
    <property type="component" value="Unassembled WGS sequence"/>
</dbReference>
<accession>A0A4Y8ML39</accession>
<dbReference type="RefSeq" id="WP_134465780.1">
    <property type="nucleotide sequence ID" value="NZ_JBHSSZ010000009.1"/>
</dbReference>
<organism evidence="2 3">
    <name type="scientific">Paraburkholderia dipogonis</name>
    <dbReference type="NCBI Taxonomy" id="1211383"/>
    <lineage>
        <taxon>Bacteria</taxon>
        <taxon>Pseudomonadati</taxon>
        <taxon>Pseudomonadota</taxon>
        <taxon>Betaproteobacteria</taxon>
        <taxon>Burkholderiales</taxon>
        <taxon>Burkholderiaceae</taxon>
        <taxon>Paraburkholderia</taxon>
    </lineage>
</organism>
<dbReference type="EMBL" id="SNVI01000004">
    <property type="protein sequence ID" value="TFE38134.1"/>
    <property type="molecule type" value="Genomic_DNA"/>
</dbReference>